<name>A0A2T9YAT6_9FUNG</name>
<feature type="transmembrane region" description="Helical" evidence="3">
    <location>
        <begin position="192"/>
        <end position="211"/>
    </location>
</feature>
<comment type="caution">
    <text evidence="5">The sequence shown here is derived from an EMBL/GenBank/DDBJ whole genome shotgun (WGS) entry which is preliminary data.</text>
</comment>
<dbReference type="InterPro" id="IPR020846">
    <property type="entry name" value="MFS_dom"/>
</dbReference>
<feature type="transmembrane region" description="Helical" evidence="3">
    <location>
        <begin position="232"/>
        <end position="254"/>
    </location>
</feature>
<keyword evidence="6" id="KW-1185">Reference proteome</keyword>
<evidence type="ECO:0000259" key="4">
    <source>
        <dbReference type="PROSITE" id="PS50850"/>
    </source>
</evidence>
<evidence type="ECO:0000256" key="1">
    <source>
        <dbReference type="ARBA" id="ARBA00004141"/>
    </source>
</evidence>
<dbReference type="OrthoDB" id="5667at2759"/>
<sequence length="483" mass="51776">MVSEKNLHDVHTINSSSHSALEKNYPAPDGLRAFVVLFFCVLINVATTGIANSFPVYQTYYLEKFGEGSASSIGWIGTLLLAAMLFFSIITAPLIAWIGFKKVTFIGGLIGGGALVIASFCSQIYQLALTNGLLFGFGTAFPFLCAVSMVSIWFDKYRGLGMGLINGGGGIGGIILTPIIQKLIDSYSIQTSLRAMGGFVFVAIAISSFFMKRRTPVSEKQVVFDKKATYDPFVFLVSISTLFGDIAYTIPLYYLPTLILDRGGSKSLSTTSVVLSNVGSITGSIFMGVMADRIGEMNIITIADFLVVILVPALWLGTSSPGALAGLSFVYGFLSAAFLSIVPSILGRHYPDHRVPGVISVMFVYVAVGLVIGGPLAGFVYDKSVAMGTYVPIVLMCALGYLVSGILLIVAQIYLRMKNRGKQPNTPIPKARAIGATLAASSGVSSDDIVSHAFWSNYSMFDSYYRLSRDSTSNLTESILPLE</sequence>
<comment type="similarity">
    <text evidence="2">Belongs to the major facilitator superfamily. Monocarboxylate porter (TC 2.A.1.13) family.</text>
</comment>
<dbReference type="PANTHER" id="PTHR11360">
    <property type="entry name" value="MONOCARBOXYLATE TRANSPORTER"/>
    <property type="match status" value="1"/>
</dbReference>
<dbReference type="InterPro" id="IPR036259">
    <property type="entry name" value="MFS_trans_sf"/>
</dbReference>
<feature type="transmembrane region" description="Helical" evidence="3">
    <location>
        <begin position="33"/>
        <end position="54"/>
    </location>
</feature>
<proteinExistence type="inferred from homology"/>
<feature type="transmembrane region" description="Helical" evidence="3">
    <location>
        <begin position="74"/>
        <end position="98"/>
    </location>
</feature>
<dbReference type="SUPFAM" id="SSF103473">
    <property type="entry name" value="MFS general substrate transporter"/>
    <property type="match status" value="1"/>
</dbReference>
<feature type="domain" description="Major facilitator superfamily (MFS) profile" evidence="4">
    <location>
        <begin position="33"/>
        <end position="422"/>
    </location>
</feature>
<feature type="transmembrane region" description="Helical" evidence="3">
    <location>
        <begin position="358"/>
        <end position="381"/>
    </location>
</feature>
<dbReference type="InterPro" id="IPR011701">
    <property type="entry name" value="MFS"/>
</dbReference>
<keyword evidence="3" id="KW-0812">Transmembrane</keyword>
<feature type="transmembrane region" description="Helical" evidence="3">
    <location>
        <begin position="161"/>
        <end position="180"/>
    </location>
</feature>
<comment type="subcellular location">
    <subcellularLocation>
        <location evidence="1">Membrane</location>
        <topology evidence="1">Multi-pass membrane protein</topology>
    </subcellularLocation>
</comment>
<dbReference type="Proteomes" id="UP000245383">
    <property type="component" value="Unassembled WGS sequence"/>
</dbReference>
<gene>
    <name evidence="5" type="ORF">BB561_005354</name>
</gene>
<accession>A0A2T9YAT6</accession>
<feature type="transmembrane region" description="Helical" evidence="3">
    <location>
        <begin position="133"/>
        <end position="154"/>
    </location>
</feature>
<evidence type="ECO:0000313" key="5">
    <source>
        <dbReference type="EMBL" id="PVU89440.1"/>
    </source>
</evidence>
<evidence type="ECO:0000256" key="2">
    <source>
        <dbReference type="ARBA" id="ARBA00006727"/>
    </source>
</evidence>
<dbReference type="EMBL" id="MBFR01000314">
    <property type="protein sequence ID" value="PVU89440.1"/>
    <property type="molecule type" value="Genomic_DNA"/>
</dbReference>
<dbReference type="PANTHER" id="PTHR11360:SF284">
    <property type="entry name" value="EG:103B4.3 PROTEIN-RELATED"/>
    <property type="match status" value="1"/>
</dbReference>
<feature type="transmembrane region" description="Helical" evidence="3">
    <location>
        <begin position="105"/>
        <end position="127"/>
    </location>
</feature>
<dbReference type="Gene3D" id="1.20.1250.20">
    <property type="entry name" value="MFS general substrate transporter like domains"/>
    <property type="match status" value="1"/>
</dbReference>
<dbReference type="AlphaFoldDB" id="A0A2T9YAT6"/>
<dbReference type="GO" id="GO:0016020">
    <property type="term" value="C:membrane"/>
    <property type="evidence" value="ECO:0007669"/>
    <property type="project" value="UniProtKB-SubCell"/>
</dbReference>
<dbReference type="Pfam" id="PF07690">
    <property type="entry name" value="MFS_1"/>
    <property type="match status" value="1"/>
</dbReference>
<dbReference type="PROSITE" id="PS50850">
    <property type="entry name" value="MFS"/>
    <property type="match status" value="1"/>
</dbReference>
<dbReference type="InterPro" id="IPR050327">
    <property type="entry name" value="Proton-linked_MCT"/>
</dbReference>
<feature type="transmembrane region" description="Helical" evidence="3">
    <location>
        <begin position="393"/>
        <end position="415"/>
    </location>
</feature>
<dbReference type="GO" id="GO:0022857">
    <property type="term" value="F:transmembrane transporter activity"/>
    <property type="evidence" value="ECO:0007669"/>
    <property type="project" value="InterPro"/>
</dbReference>
<feature type="transmembrane region" description="Helical" evidence="3">
    <location>
        <begin position="274"/>
        <end position="291"/>
    </location>
</feature>
<evidence type="ECO:0000313" key="6">
    <source>
        <dbReference type="Proteomes" id="UP000245383"/>
    </source>
</evidence>
<keyword evidence="3" id="KW-0472">Membrane</keyword>
<evidence type="ECO:0000256" key="3">
    <source>
        <dbReference type="SAM" id="Phobius"/>
    </source>
</evidence>
<feature type="transmembrane region" description="Helical" evidence="3">
    <location>
        <begin position="298"/>
        <end position="317"/>
    </location>
</feature>
<reference evidence="5 6" key="1">
    <citation type="journal article" date="2018" name="MBio">
        <title>Comparative Genomics Reveals the Core Gene Toolbox for the Fungus-Insect Symbiosis.</title>
        <authorList>
            <person name="Wang Y."/>
            <person name="Stata M."/>
            <person name="Wang W."/>
            <person name="Stajich J.E."/>
            <person name="White M.M."/>
            <person name="Moncalvo J.M."/>
        </authorList>
    </citation>
    <scope>NUCLEOTIDE SEQUENCE [LARGE SCALE GENOMIC DNA]</scope>
    <source>
        <strain evidence="5 6">SWE-8-4</strain>
    </source>
</reference>
<feature type="transmembrane region" description="Helical" evidence="3">
    <location>
        <begin position="323"/>
        <end position="346"/>
    </location>
</feature>
<organism evidence="5 6">
    <name type="scientific">Smittium simulii</name>
    <dbReference type="NCBI Taxonomy" id="133385"/>
    <lineage>
        <taxon>Eukaryota</taxon>
        <taxon>Fungi</taxon>
        <taxon>Fungi incertae sedis</taxon>
        <taxon>Zoopagomycota</taxon>
        <taxon>Kickxellomycotina</taxon>
        <taxon>Harpellomycetes</taxon>
        <taxon>Harpellales</taxon>
        <taxon>Legeriomycetaceae</taxon>
        <taxon>Smittium</taxon>
    </lineage>
</organism>
<keyword evidence="3" id="KW-1133">Transmembrane helix</keyword>
<protein>
    <recommendedName>
        <fullName evidence="4">Major facilitator superfamily (MFS) profile domain-containing protein</fullName>
    </recommendedName>
</protein>